<dbReference type="GeneID" id="95683110"/>
<dbReference type="EMBL" id="SOZH01000001">
    <property type="protein sequence ID" value="TFF17432.1"/>
    <property type="molecule type" value="Genomic_DNA"/>
</dbReference>
<evidence type="ECO:0000313" key="3">
    <source>
        <dbReference type="Proteomes" id="UP000298003"/>
    </source>
</evidence>
<dbReference type="Proteomes" id="UP000298003">
    <property type="component" value="Unassembled WGS sequence"/>
</dbReference>
<keyword evidence="3" id="KW-1185">Reference proteome</keyword>
<dbReference type="InterPro" id="IPR020311">
    <property type="entry name" value="Uncharacterised_Rv0898c"/>
</dbReference>
<evidence type="ECO:0000313" key="2">
    <source>
        <dbReference type="EMBL" id="TFF17432.1"/>
    </source>
</evidence>
<dbReference type="RefSeq" id="WP_061269088.1">
    <property type="nucleotide sequence ID" value="NZ_SOZH01000001.1"/>
</dbReference>
<name>A0A4Y8R742_9MICO</name>
<feature type="region of interest" description="Disordered" evidence="1">
    <location>
        <begin position="61"/>
        <end position="82"/>
    </location>
</feature>
<accession>A0A4Y8R742</accession>
<protein>
    <submittedName>
        <fullName evidence="2">DUF2630 family protein</fullName>
    </submittedName>
</protein>
<comment type="caution">
    <text evidence="2">The sequence shown here is derived from an EMBL/GenBank/DDBJ whole genome shotgun (WGS) entry which is preliminary data.</text>
</comment>
<evidence type="ECO:0000256" key="1">
    <source>
        <dbReference type="SAM" id="MobiDB-lite"/>
    </source>
</evidence>
<proteinExistence type="predicted"/>
<reference evidence="2 3" key="1">
    <citation type="submission" date="2019-03" db="EMBL/GenBank/DDBJ databases">
        <title>Cellulosimicrobium funkei JCM14302 Assembly.</title>
        <authorList>
            <person name="Dou T."/>
        </authorList>
    </citation>
    <scope>NUCLEOTIDE SEQUENCE [LARGE SCALE GENOMIC DNA]</scope>
    <source>
        <strain evidence="2 3">JCM 14302</strain>
    </source>
</reference>
<dbReference type="AlphaFoldDB" id="A0A4Y8R742"/>
<dbReference type="Pfam" id="PF10944">
    <property type="entry name" value="DUF2630"/>
    <property type="match status" value="1"/>
</dbReference>
<sequence length="82" mass="9233">MATDGGIRRTISELVAQEHRLREQLARGEISGPQEQERLRAIEVELDQCWDLLRQRGAAREFGGDPDAATVRDPGTVENYLD</sequence>
<gene>
    <name evidence="2" type="ORF">E1O70_01210</name>
</gene>
<organism evidence="2 3">
    <name type="scientific">Cellulosimicrobium funkei</name>
    <dbReference type="NCBI Taxonomy" id="264251"/>
    <lineage>
        <taxon>Bacteria</taxon>
        <taxon>Bacillati</taxon>
        <taxon>Actinomycetota</taxon>
        <taxon>Actinomycetes</taxon>
        <taxon>Micrococcales</taxon>
        <taxon>Promicromonosporaceae</taxon>
        <taxon>Cellulosimicrobium</taxon>
    </lineage>
</organism>